<dbReference type="RefSeq" id="WP_092056981.1">
    <property type="nucleotide sequence ID" value="NZ_FOJJ01000023.1"/>
</dbReference>
<evidence type="ECO:0000313" key="2">
    <source>
        <dbReference type="Proteomes" id="UP000317155"/>
    </source>
</evidence>
<protein>
    <submittedName>
        <fullName evidence="1">Uncharacterized protein</fullName>
    </submittedName>
</protein>
<proteinExistence type="predicted"/>
<accession>A0A550JHP4</accession>
<sequence>MQKEHLEILLEDIRGKCDRLLSMLAAMSRKADAKIVISVNKLDQGHLNGSKNLAGDSAKGVAA</sequence>
<dbReference type="Proteomes" id="UP000317155">
    <property type="component" value="Unassembled WGS sequence"/>
</dbReference>
<evidence type="ECO:0000313" key="1">
    <source>
        <dbReference type="EMBL" id="TRO82728.1"/>
    </source>
</evidence>
<gene>
    <name evidence="1" type="ORF">FL622_05995</name>
</gene>
<keyword evidence="2" id="KW-1185">Reference proteome</keyword>
<name>A0A550JHP4_9BACT</name>
<comment type="caution">
    <text evidence="1">The sequence shown here is derived from an EMBL/GenBank/DDBJ whole genome shotgun (WGS) entry which is preliminary data.</text>
</comment>
<organism evidence="1 2">
    <name type="scientific">Trichloromonas acetexigens</name>
    <dbReference type="NCBI Taxonomy" id="38815"/>
    <lineage>
        <taxon>Bacteria</taxon>
        <taxon>Pseudomonadati</taxon>
        <taxon>Thermodesulfobacteriota</taxon>
        <taxon>Desulfuromonadia</taxon>
        <taxon>Desulfuromonadales</taxon>
        <taxon>Trichloromonadaceae</taxon>
        <taxon>Trichloromonas</taxon>
    </lineage>
</organism>
<dbReference type="EMBL" id="VJVV01000003">
    <property type="protein sequence ID" value="TRO82728.1"/>
    <property type="molecule type" value="Genomic_DNA"/>
</dbReference>
<reference evidence="1 2" key="1">
    <citation type="submission" date="2019-07" db="EMBL/GenBank/DDBJ databases">
        <title>Insights of Desulfuromonas acetexigens electromicrobiology.</title>
        <authorList>
            <person name="Katuri K."/>
            <person name="Sapireddy V."/>
            <person name="Shaw D.R."/>
            <person name="Saikaly P."/>
        </authorList>
    </citation>
    <scope>NUCLEOTIDE SEQUENCE [LARGE SCALE GENOMIC DNA]</scope>
    <source>
        <strain evidence="1 2">2873</strain>
    </source>
</reference>
<dbReference type="AlphaFoldDB" id="A0A550JHP4"/>